<reference evidence="3 4" key="1">
    <citation type="submission" date="2015-07" db="EMBL/GenBank/DDBJ databases">
        <title>Comparative genomics of the Sigatoka disease complex on banana suggests a link between parallel evolutionary changes in Pseudocercospora fijiensis and Pseudocercospora eumusae and increased virulence on the banana host.</title>
        <authorList>
            <person name="Chang T.-C."/>
            <person name="Salvucci A."/>
            <person name="Crous P.W."/>
            <person name="Stergiopoulos I."/>
        </authorList>
    </citation>
    <scope>NUCLEOTIDE SEQUENCE [LARGE SCALE GENOMIC DNA]</scope>
    <source>
        <strain evidence="3 4">CBS 114824</strain>
    </source>
</reference>
<dbReference type="AlphaFoldDB" id="A0A139HS97"/>
<name>A0A139HS97_9PEZI</name>
<proteinExistence type="inferred from homology"/>
<dbReference type="InterPro" id="IPR047122">
    <property type="entry name" value="Trans-enoyl_RdTase-like"/>
</dbReference>
<gene>
    <name evidence="3" type="ORF">AC578_11032</name>
</gene>
<dbReference type="SUPFAM" id="SSF51735">
    <property type="entry name" value="NAD(P)-binding Rossmann-fold domains"/>
    <property type="match status" value="1"/>
</dbReference>
<comment type="caution">
    <text evidence="3">The sequence shown here is derived from an EMBL/GenBank/DDBJ whole genome shotgun (WGS) entry which is preliminary data.</text>
</comment>
<dbReference type="SUPFAM" id="SSF50129">
    <property type="entry name" value="GroES-like"/>
    <property type="match status" value="1"/>
</dbReference>
<protein>
    <recommendedName>
        <fullName evidence="5">Enoyl reductase (ER) domain-containing protein</fullName>
    </recommendedName>
</protein>
<dbReference type="GO" id="GO:0016651">
    <property type="term" value="F:oxidoreductase activity, acting on NAD(P)H"/>
    <property type="evidence" value="ECO:0007669"/>
    <property type="project" value="InterPro"/>
</dbReference>
<dbReference type="EMBL" id="LFZN01000013">
    <property type="protein sequence ID" value="KXT05306.1"/>
    <property type="molecule type" value="Genomic_DNA"/>
</dbReference>
<evidence type="ECO:0008006" key="5">
    <source>
        <dbReference type="Google" id="ProtNLM"/>
    </source>
</evidence>
<sequence>MSRPPSGFRSFDDRGCDLVKVDISTGKAIHVDQDGGLRAIPPSHEIRPNVDEVLVKTIYSAITPADTRHGRILEIGDFIVGHDFCGEVWVGRASAERIKHIFVTTLRVPSSPSHQHAAAIGSAVHMAADAVFNLFELSLPLPNERSPGSLTPGPMLIWGASTTSGLCVLQFATAAGARYVFVTASQARHALLLAYGAIDCFDYTTEESDTILFAHACVTEADSNSLYSENIPLPRNASFWFLSIDQPLSVEVSLPSLCFVQMPAPVRLWEELQVSIVSSSSCYNLHNRKMCRGHQRIYLSDALKSRHL</sequence>
<dbReference type="InterPro" id="IPR011032">
    <property type="entry name" value="GroES-like_sf"/>
</dbReference>
<keyword evidence="2" id="KW-0560">Oxidoreductase</keyword>
<dbReference type="Gene3D" id="3.90.180.10">
    <property type="entry name" value="Medium-chain alcohol dehydrogenases, catalytic domain"/>
    <property type="match status" value="2"/>
</dbReference>
<keyword evidence="4" id="KW-1185">Reference proteome</keyword>
<dbReference type="OrthoDB" id="10257049at2759"/>
<dbReference type="InterPro" id="IPR036291">
    <property type="entry name" value="NAD(P)-bd_dom_sf"/>
</dbReference>
<evidence type="ECO:0000256" key="2">
    <source>
        <dbReference type="ARBA" id="ARBA00023002"/>
    </source>
</evidence>
<dbReference type="PANTHER" id="PTHR45348:SF7">
    <property type="entry name" value="ZINC BINDING OXIDOREDUCTASE, PUTATIVE-RELATED"/>
    <property type="match status" value="1"/>
</dbReference>
<evidence type="ECO:0000313" key="3">
    <source>
        <dbReference type="EMBL" id="KXT05306.1"/>
    </source>
</evidence>
<evidence type="ECO:0000313" key="4">
    <source>
        <dbReference type="Proteomes" id="UP000070133"/>
    </source>
</evidence>
<evidence type="ECO:0000256" key="1">
    <source>
        <dbReference type="ARBA" id="ARBA00008072"/>
    </source>
</evidence>
<dbReference type="PANTHER" id="PTHR45348">
    <property type="entry name" value="HYPOTHETICAL OXIDOREDUCTASE (EUROFUNG)"/>
    <property type="match status" value="1"/>
</dbReference>
<organism evidence="3 4">
    <name type="scientific">Pseudocercospora eumusae</name>
    <dbReference type="NCBI Taxonomy" id="321146"/>
    <lineage>
        <taxon>Eukaryota</taxon>
        <taxon>Fungi</taxon>
        <taxon>Dikarya</taxon>
        <taxon>Ascomycota</taxon>
        <taxon>Pezizomycotina</taxon>
        <taxon>Dothideomycetes</taxon>
        <taxon>Dothideomycetidae</taxon>
        <taxon>Mycosphaerellales</taxon>
        <taxon>Mycosphaerellaceae</taxon>
        <taxon>Pseudocercospora</taxon>
    </lineage>
</organism>
<comment type="similarity">
    <text evidence="1">Belongs to the zinc-containing alcohol dehydrogenase family.</text>
</comment>
<dbReference type="Proteomes" id="UP000070133">
    <property type="component" value="Unassembled WGS sequence"/>
</dbReference>
<dbReference type="STRING" id="321146.A0A139HS97"/>
<accession>A0A139HS97</accession>
<dbReference type="Gene3D" id="3.40.50.720">
    <property type="entry name" value="NAD(P)-binding Rossmann-like Domain"/>
    <property type="match status" value="1"/>
</dbReference>